<evidence type="ECO:0000256" key="9">
    <source>
        <dbReference type="ARBA" id="ARBA00022786"/>
    </source>
</evidence>
<keyword evidence="19" id="KW-1185">Reference proteome</keyword>
<comment type="caution">
    <text evidence="18">The sequence shown here is derived from an EMBL/GenBank/DDBJ whole genome shotgun (WGS) entry which is preliminary data.</text>
</comment>
<dbReference type="InterPro" id="IPR013083">
    <property type="entry name" value="Znf_RING/FYVE/PHD"/>
</dbReference>
<evidence type="ECO:0000313" key="19">
    <source>
        <dbReference type="Proteomes" id="UP001153076"/>
    </source>
</evidence>
<comment type="catalytic activity">
    <reaction evidence="1">
        <text>S-ubiquitinyl-[E2 ubiquitin-conjugating enzyme]-L-cysteine + [acceptor protein]-L-lysine = [E2 ubiquitin-conjugating enzyme]-L-cysteine + N(6)-ubiquitinyl-[acceptor protein]-L-lysine.</text>
        <dbReference type="EC" id="2.3.2.27"/>
    </reaction>
</comment>
<evidence type="ECO:0000256" key="7">
    <source>
        <dbReference type="ARBA" id="ARBA00022723"/>
    </source>
</evidence>
<evidence type="ECO:0000256" key="16">
    <source>
        <dbReference type="SAM" id="SignalP"/>
    </source>
</evidence>
<evidence type="ECO:0000256" key="1">
    <source>
        <dbReference type="ARBA" id="ARBA00000900"/>
    </source>
</evidence>
<keyword evidence="10" id="KW-0862">Zinc</keyword>
<reference evidence="18" key="1">
    <citation type="submission" date="2022-04" db="EMBL/GenBank/DDBJ databases">
        <title>Carnegiea gigantea Genome sequencing and assembly v2.</title>
        <authorList>
            <person name="Copetti D."/>
            <person name="Sanderson M.J."/>
            <person name="Burquez A."/>
            <person name="Wojciechowski M.F."/>
        </authorList>
    </citation>
    <scope>NUCLEOTIDE SEQUENCE</scope>
    <source>
        <strain evidence="18">SGP5-SGP5p</strain>
        <tissue evidence="18">Aerial part</tissue>
    </source>
</reference>
<dbReference type="SMART" id="SM00184">
    <property type="entry name" value="RING"/>
    <property type="match status" value="1"/>
</dbReference>
<dbReference type="Gene3D" id="3.30.40.10">
    <property type="entry name" value="Zinc/RING finger domain, C3HC4 (zinc finger)"/>
    <property type="match status" value="1"/>
</dbReference>
<comment type="similarity">
    <text evidence="13">Belongs to the RING-type zinc finger family. ATL subfamily.</text>
</comment>
<dbReference type="SUPFAM" id="SSF57850">
    <property type="entry name" value="RING/U-box"/>
    <property type="match status" value="1"/>
</dbReference>
<evidence type="ECO:0000256" key="6">
    <source>
        <dbReference type="ARBA" id="ARBA00022692"/>
    </source>
</evidence>
<evidence type="ECO:0000256" key="12">
    <source>
        <dbReference type="ARBA" id="ARBA00023136"/>
    </source>
</evidence>
<dbReference type="EC" id="2.3.2.27" evidence="4"/>
<dbReference type="GO" id="GO:0016020">
    <property type="term" value="C:membrane"/>
    <property type="evidence" value="ECO:0007669"/>
    <property type="project" value="UniProtKB-SubCell"/>
</dbReference>
<dbReference type="Proteomes" id="UP001153076">
    <property type="component" value="Unassembled WGS sequence"/>
</dbReference>
<evidence type="ECO:0000313" key="18">
    <source>
        <dbReference type="EMBL" id="KAJ8433224.1"/>
    </source>
</evidence>
<feature type="signal peptide" evidence="16">
    <location>
        <begin position="1"/>
        <end position="18"/>
    </location>
</feature>
<evidence type="ECO:0000256" key="15">
    <source>
        <dbReference type="SAM" id="MobiDB-lite"/>
    </source>
</evidence>
<comment type="subcellular location">
    <subcellularLocation>
        <location evidence="2">Membrane</location>
        <topology evidence="2">Single-pass membrane protein</topology>
    </subcellularLocation>
</comment>
<sequence length="164" mass="18544">MGLLLNVVAFTITLLVYCCKTPRGNPDLEAATPYQGSDADEDQLNAALLRDEEREKQWRLIDLIPAVKFGKVVEKERETTTFAGDGCAICLREEFDEDEMCKVLPECHHVFHSDCVDQWLKTKQNCPVCRKVFRVVVRPVSSRHKRAEIPDSPTEPPGRSVCPS</sequence>
<keyword evidence="16" id="KW-0732">Signal</keyword>
<evidence type="ECO:0000256" key="11">
    <source>
        <dbReference type="ARBA" id="ARBA00022989"/>
    </source>
</evidence>
<dbReference type="GO" id="GO:0061630">
    <property type="term" value="F:ubiquitin protein ligase activity"/>
    <property type="evidence" value="ECO:0007669"/>
    <property type="project" value="UniProtKB-EC"/>
</dbReference>
<evidence type="ECO:0000256" key="14">
    <source>
        <dbReference type="PROSITE-ProRule" id="PRU00175"/>
    </source>
</evidence>
<dbReference type="GO" id="GO:0008270">
    <property type="term" value="F:zinc ion binding"/>
    <property type="evidence" value="ECO:0007669"/>
    <property type="project" value="UniProtKB-KW"/>
</dbReference>
<dbReference type="PANTHER" id="PTHR46913">
    <property type="entry name" value="RING-H2 FINGER PROTEIN ATL16"/>
    <property type="match status" value="1"/>
</dbReference>
<proteinExistence type="inferred from homology"/>
<keyword evidence="5" id="KW-0808">Transferase</keyword>
<evidence type="ECO:0000256" key="3">
    <source>
        <dbReference type="ARBA" id="ARBA00004906"/>
    </source>
</evidence>
<evidence type="ECO:0000256" key="2">
    <source>
        <dbReference type="ARBA" id="ARBA00004167"/>
    </source>
</evidence>
<evidence type="ECO:0000256" key="10">
    <source>
        <dbReference type="ARBA" id="ARBA00022833"/>
    </source>
</evidence>
<accession>A0A9Q1JYF0</accession>
<keyword evidence="12" id="KW-0472">Membrane</keyword>
<protein>
    <recommendedName>
        <fullName evidence="4">RING-type E3 ubiquitin transferase</fullName>
        <ecNumber evidence="4">2.3.2.27</ecNumber>
    </recommendedName>
</protein>
<feature type="domain" description="RING-type" evidence="17">
    <location>
        <begin position="87"/>
        <end position="130"/>
    </location>
</feature>
<dbReference type="InterPro" id="IPR001841">
    <property type="entry name" value="Znf_RING"/>
</dbReference>
<evidence type="ECO:0000256" key="5">
    <source>
        <dbReference type="ARBA" id="ARBA00022679"/>
    </source>
</evidence>
<dbReference type="InterPro" id="IPR044600">
    <property type="entry name" value="ATL1/ATL16-like"/>
</dbReference>
<comment type="pathway">
    <text evidence="3">Protein modification; protein ubiquitination.</text>
</comment>
<dbReference type="Pfam" id="PF13639">
    <property type="entry name" value="zf-RING_2"/>
    <property type="match status" value="1"/>
</dbReference>
<dbReference type="GO" id="GO:0016567">
    <property type="term" value="P:protein ubiquitination"/>
    <property type="evidence" value="ECO:0007669"/>
    <property type="project" value="InterPro"/>
</dbReference>
<dbReference type="OrthoDB" id="8062037at2759"/>
<gene>
    <name evidence="18" type="ORF">Cgig2_023176</name>
</gene>
<evidence type="ECO:0000256" key="4">
    <source>
        <dbReference type="ARBA" id="ARBA00012483"/>
    </source>
</evidence>
<keyword evidence="9" id="KW-0833">Ubl conjugation pathway</keyword>
<keyword evidence="11" id="KW-1133">Transmembrane helix</keyword>
<dbReference type="PROSITE" id="PS50089">
    <property type="entry name" value="ZF_RING_2"/>
    <property type="match status" value="1"/>
</dbReference>
<dbReference type="AlphaFoldDB" id="A0A9Q1JYF0"/>
<evidence type="ECO:0000256" key="8">
    <source>
        <dbReference type="ARBA" id="ARBA00022771"/>
    </source>
</evidence>
<keyword evidence="6" id="KW-0812">Transmembrane</keyword>
<keyword evidence="7" id="KW-0479">Metal-binding</keyword>
<dbReference type="EMBL" id="JAKOGI010000553">
    <property type="protein sequence ID" value="KAJ8433224.1"/>
    <property type="molecule type" value="Genomic_DNA"/>
</dbReference>
<evidence type="ECO:0000256" key="13">
    <source>
        <dbReference type="ARBA" id="ARBA00024209"/>
    </source>
</evidence>
<keyword evidence="8 14" id="KW-0863">Zinc-finger</keyword>
<name>A0A9Q1JYF0_9CARY</name>
<evidence type="ECO:0000259" key="17">
    <source>
        <dbReference type="PROSITE" id="PS50089"/>
    </source>
</evidence>
<feature type="chain" id="PRO_5040356729" description="RING-type E3 ubiquitin transferase" evidence="16">
    <location>
        <begin position="19"/>
        <end position="164"/>
    </location>
</feature>
<organism evidence="18 19">
    <name type="scientific">Carnegiea gigantea</name>
    <dbReference type="NCBI Taxonomy" id="171969"/>
    <lineage>
        <taxon>Eukaryota</taxon>
        <taxon>Viridiplantae</taxon>
        <taxon>Streptophyta</taxon>
        <taxon>Embryophyta</taxon>
        <taxon>Tracheophyta</taxon>
        <taxon>Spermatophyta</taxon>
        <taxon>Magnoliopsida</taxon>
        <taxon>eudicotyledons</taxon>
        <taxon>Gunneridae</taxon>
        <taxon>Pentapetalae</taxon>
        <taxon>Caryophyllales</taxon>
        <taxon>Cactineae</taxon>
        <taxon>Cactaceae</taxon>
        <taxon>Cactoideae</taxon>
        <taxon>Echinocereeae</taxon>
        <taxon>Carnegiea</taxon>
    </lineage>
</organism>
<feature type="region of interest" description="Disordered" evidence="15">
    <location>
        <begin position="144"/>
        <end position="164"/>
    </location>
</feature>
<dbReference type="PANTHER" id="PTHR46913:SF1">
    <property type="entry name" value="RING-H2 FINGER PROTEIN ATL16"/>
    <property type="match status" value="1"/>
</dbReference>